<feature type="region of interest" description="Disordered" evidence="1">
    <location>
        <begin position="22"/>
        <end position="65"/>
    </location>
</feature>
<feature type="compositionally biased region" description="Low complexity" evidence="1">
    <location>
        <begin position="31"/>
        <end position="50"/>
    </location>
</feature>
<accession>A0ABD0JEI0</accession>
<name>A0ABD0JEI0_9CAEN</name>
<feature type="compositionally biased region" description="Basic residues" evidence="1">
    <location>
        <begin position="51"/>
        <end position="60"/>
    </location>
</feature>
<proteinExistence type="predicted"/>
<gene>
    <name evidence="2" type="ORF">BaRGS_00035283</name>
</gene>
<organism evidence="2 3">
    <name type="scientific">Batillaria attramentaria</name>
    <dbReference type="NCBI Taxonomy" id="370345"/>
    <lineage>
        <taxon>Eukaryota</taxon>
        <taxon>Metazoa</taxon>
        <taxon>Spiralia</taxon>
        <taxon>Lophotrochozoa</taxon>
        <taxon>Mollusca</taxon>
        <taxon>Gastropoda</taxon>
        <taxon>Caenogastropoda</taxon>
        <taxon>Sorbeoconcha</taxon>
        <taxon>Cerithioidea</taxon>
        <taxon>Batillariidae</taxon>
        <taxon>Batillaria</taxon>
    </lineage>
</organism>
<sequence>MSLNCWTLWQRMPPRYQLTMRDVRQEDDVTPARATTPSPPSRASSASPRSPRLRSPRAVRRLGSARARVSQDGAMLTSGVLPEEYARDTEYGPQSPVLPPRSSPYINNMKNQMRLNSARRKMDESCMTSPIPKSYTPKPRATTAPPFPITKLSSHEDHVLQHVASPRHHHDHHSQHQHQRIEDVHQQPKSKQQRGFTGMRSPKRPSSGYALLDPRRVAVHTIAPFGELSAEGSSPVFHPRSPRQQDCVIGDYQIAALYLDRGRVTFFRKTKPDVAQSVYSAMNPFMTTRDDGSYLAHLRKAYLSGVRDLPKVSSKQPDMEKHTTIQERMDYDRKVGRILDYYAKVDIPKNVHAPRPPNAQFAQTAHSSQQRAFRTLSSRKRAPGSTEITAPGAWQEGEVVNVSQLSPRMSHSQFHSHPHHFHMRDASGFVRINAQARLHDRFYLRTPGGDDPAAPSDTHQPPGVQDMSSCACGMCRIEMEVALMAQLQREMGVPVETFTSSGQALPHGTGTAGLGNTASPRQPPLGVVSEEDSCPARPNSVSDSRKPAQGGQQFQEGHRTATQTGQGSQATPNEPASLTVTLPGVGESSEGGTGPATTERESHTDGLASTDRSEGQGEGPVDTGRSEQTEKPLDKATQHTPENDRETTSTTTENQTAGGAGPTSADADGHVDTARSEELLDKAARHPQNDDKTGSTAAENEITGDKADEASAADTVITDQSDTARAAEASDEPTESGDKS</sequence>
<feature type="compositionally biased region" description="Basic and acidic residues" evidence="1">
    <location>
        <begin position="624"/>
        <end position="647"/>
    </location>
</feature>
<evidence type="ECO:0000313" key="3">
    <source>
        <dbReference type="Proteomes" id="UP001519460"/>
    </source>
</evidence>
<dbReference type="EMBL" id="JACVVK020000469">
    <property type="protein sequence ID" value="KAK7473454.1"/>
    <property type="molecule type" value="Genomic_DNA"/>
</dbReference>
<feature type="compositionally biased region" description="Basic residues" evidence="1">
    <location>
        <begin position="165"/>
        <end position="178"/>
    </location>
</feature>
<feature type="region of interest" description="Disordered" evidence="1">
    <location>
        <begin position="164"/>
        <end position="210"/>
    </location>
</feature>
<feature type="region of interest" description="Disordered" evidence="1">
    <location>
        <begin position="443"/>
        <end position="465"/>
    </location>
</feature>
<feature type="compositionally biased region" description="Acidic residues" evidence="1">
    <location>
        <begin position="729"/>
        <end position="740"/>
    </location>
</feature>
<feature type="region of interest" description="Disordered" evidence="1">
    <location>
        <begin position="120"/>
        <end position="142"/>
    </location>
</feature>
<keyword evidence="3" id="KW-1185">Reference proteome</keyword>
<feature type="compositionally biased region" description="Low complexity" evidence="1">
    <location>
        <begin position="560"/>
        <end position="571"/>
    </location>
</feature>
<protein>
    <submittedName>
        <fullName evidence="2">Uncharacterized protein</fullName>
    </submittedName>
</protein>
<comment type="caution">
    <text evidence="2">The sequence shown here is derived from an EMBL/GenBank/DDBJ whole genome shotgun (WGS) entry which is preliminary data.</text>
</comment>
<feature type="compositionally biased region" description="Basic and acidic residues" evidence="1">
    <location>
        <begin position="667"/>
        <end position="693"/>
    </location>
</feature>
<evidence type="ECO:0000256" key="1">
    <source>
        <dbReference type="SAM" id="MobiDB-lite"/>
    </source>
</evidence>
<dbReference type="AlphaFoldDB" id="A0ABD0JEI0"/>
<evidence type="ECO:0000313" key="2">
    <source>
        <dbReference type="EMBL" id="KAK7473454.1"/>
    </source>
</evidence>
<reference evidence="2 3" key="1">
    <citation type="journal article" date="2023" name="Sci. Data">
        <title>Genome assembly of the Korean intertidal mud-creeper Batillaria attramentaria.</title>
        <authorList>
            <person name="Patra A.K."/>
            <person name="Ho P.T."/>
            <person name="Jun S."/>
            <person name="Lee S.J."/>
            <person name="Kim Y."/>
            <person name="Won Y.J."/>
        </authorList>
    </citation>
    <scope>NUCLEOTIDE SEQUENCE [LARGE SCALE GENOMIC DNA]</scope>
    <source>
        <strain evidence="2">Wonlab-2016</strain>
    </source>
</reference>
<feature type="region of interest" description="Disordered" evidence="1">
    <location>
        <begin position="498"/>
        <end position="740"/>
    </location>
</feature>
<dbReference type="Proteomes" id="UP001519460">
    <property type="component" value="Unassembled WGS sequence"/>
</dbReference>